<dbReference type="Pfam" id="PF00563">
    <property type="entry name" value="EAL"/>
    <property type="match status" value="1"/>
</dbReference>
<dbReference type="GO" id="GO:0071111">
    <property type="term" value="F:cyclic-guanylate-specific phosphodiesterase activity"/>
    <property type="evidence" value="ECO:0007669"/>
    <property type="project" value="InterPro"/>
</dbReference>
<sequence>MSMIKKITLRTALVLPTVMILIITFGVIVFVQQNSYEKMVNDISTKQLTSLTANVNKSLFTFLHEPFNASLALSHNIGFNQLYQPNNIEPLQSYMHAAFSNLYRNIPQLDALGFGSTRLEHITYRKEANNGYTLILQDKRTDRNLVVYRGSKISQDIRSIISNYDSRTRPWYTPVAKTKKPMWSSIYANADERQEITLSALTPVFTDDAFQGVFVADIKINTFNKFLQNLKEKHSASFYIFDQDQRLVAHSSNGSVVSWGTPTTDKGHRLLATESGNPIIKISSSYINENKIDLNNGTQQFQFNVDGERYFSQTTPFKDEYGLTWFISTSISESALLGDLPQDQKNSWLMGVIVGLFGIGITILALNRITKPITSTADSAKQLAKGDWDSTMPQPGYIYETSMLVSAFNEMSNNLRASFKALRDQILIDPLTKLYSRDGLIETSSAFEATSGFLLLIGIDRFRDINESLGHHKGDQLLVMIAERLNAVSEYDYIIARPGGDEFAIYLPNATQQEEVTLFAHTILQIFNSAFVLQSENVVINASIGIVETASNQNMMLWLRNGSIALSLAKKDITHITIYSPEMADVSRNRTKMMAKIQSGLANDEFVPFYQPIIDLATGNVIGAEALARWITSDNEIISPIDFIPLAEDTGLIEGIGQQILEKTCHDTAHAIRTGKWPINFQIHVNVSVNQLSKPTYIDDVKRILHETGLSESNLTLEITESRIADSDPMVMQNMRTLKEMGVGIAIDDFGTGYSSLAYLHKLPFSCLKIDRAFIKKLDSKNLDSSIVAAIVNITKGFKVNLVAEGVETVQQAELLAQLHCPQVQGFLYSKPVPLDEWPTDLVNMN</sequence>
<evidence type="ECO:0000313" key="6">
    <source>
        <dbReference type="Proteomes" id="UP000094165"/>
    </source>
</evidence>
<feature type="transmembrane region" description="Helical" evidence="1">
    <location>
        <begin position="12"/>
        <end position="31"/>
    </location>
</feature>
<name>A0A1E5CXS6_9VIBR</name>
<feature type="domain" description="GGDEF" evidence="4">
    <location>
        <begin position="450"/>
        <end position="581"/>
    </location>
</feature>
<keyword evidence="6" id="KW-1185">Reference proteome</keyword>
<evidence type="ECO:0000259" key="3">
    <source>
        <dbReference type="PROSITE" id="PS50885"/>
    </source>
</evidence>
<dbReference type="Pfam" id="PF00672">
    <property type="entry name" value="HAMP"/>
    <property type="match status" value="1"/>
</dbReference>
<dbReference type="CDD" id="cd12913">
    <property type="entry name" value="PDC1_MCP_like"/>
    <property type="match status" value="1"/>
</dbReference>
<dbReference type="CDD" id="cd01949">
    <property type="entry name" value="GGDEF"/>
    <property type="match status" value="1"/>
</dbReference>
<dbReference type="PANTHER" id="PTHR33121:SF70">
    <property type="entry name" value="SIGNALING PROTEIN YKOW"/>
    <property type="match status" value="1"/>
</dbReference>
<dbReference type="Pfam" id="PF00990">
    <property type="entry name" value="GGDEF"/>
    <property type="match status" value="1"/>
</dbReference>
<accession>A0A1E5CXS6</accession>
<dbReference type="CDD" id="cd06225">
    <property type="entry name" value="HAMP"/>
    <property type="match status" value="1"/>
</dbReference>
<gene>
    <name evidence="5" type="ORF">A130_05650</name>
</gene>
<dbReference type="CDD" id="cd01948">
    <property type="entry name" value="EAL"/>
    <property type="match status" value="1"/>
</dbReference>
<proteinExistence type="predicted"/>
<dbReference type="SMART" id="SM00304">
    <property type="entry name" value="HAMP"/>
    <property type="match status" value="1"/>
</dbReference>
<evidence type="ECO:0000256" key="1">
    <source>
        <dbReference type="SAM" id="Phobius"/>
    </source>
</evidence>
<feature type="domain" description="EAL" evidence="2">
    <location>
        <begin position="590"/>
        <end position="846"/>
    </location>
</feature>
<dbReference type="SUPFAM" id="SSF158472">
    <property type="entry name" value="HAMP domain-like"/>
    <property type="match status" value="1"/>
</dbReference>
<dbReference type="NCBIfam" id="TIGR00254">
    <property type="entry name" value="GGDEF"/>
    <property type="match status" value="1"/>
</dbReference>
<protein>
    <submittedName>
        <fullName evidence="5">Diguanylate cyclase</fullName>
    </submittedName>
</protein>
<dbReference type="InterPro" id="IPR000160">
    <property type="entry name" value="GGDEF_dom"/>
</dbReference>
<dbReference type="Gene3D" id="3.20.20.450">
    <property type="entry name" value="EAL domain"/>
    <property type="match status" value="1"/>
</dbReference>
<dbReference type="PROSITE" id="PS50887">
    <property type="entry name" value="GGDEF"/>
    <property type="match status" value="1"/>
</dbReference>
<dbReference type="Gene3D" id="3.30.450.20">
    <property type="entry name" value="PAS domain"/>
    <property type="match status" value="2"/>
</dbReference>
<dbReference type="SUPFAM" id="SSF141868">
    <property type="entry name" value="EAL domain-like"/>
    <property type="match status" value="1"/>
</dbReference>
<dbReference type="PANTHER" id="PTHR33121">
    <property type="entry name" value="CYCLIC DI-GMP PHOSPHODIESTERASE PDEF"/>
    <property type="match status" value="1"/>
</dbReference>
<dbReference type="SMART" id="SM00267">
    <property type="entry name" value="GGDEF"/>
    <property type="match status" value="1"/>
</dbReference>
<organism evidence="5 6">
    <name type="scientific">Vibrio genomosp. F6 str. FF-238</name>
    <dbReference type="NCBI Taxonomy" id="1191298"/>
    <lineage>
        <taxon>Bacteria</taxon>
        <taxon>Pseudomonadati</taxon>
        <taxon>Pseudomonadota</taxon>
        <taxon>Gammaproteobacteria</taxon>
        <taxon>Vibrionales</taxon>
        <taxon>Vibrionaceae</taxon>
        <taxon>Vibrio</taxon>
    </lineage>
</organism>
<keyword evidence="1" id="KW-1133">Transmembrane helix</keyword>
<dbReference type="SMART" id="SM00052">
    <property type="entry name" value="EAL"/>
    <property type="match status" value="1"/>
</dbReference>
<dbReference type="InterPro" id="IPR050706">
    <property type="entry name" value="Cyclic-di-GMP_PDE-like"/>
</dbReference>
<dbReference type="AlphaFoldDB" id="A0A1E5CXS6"/>
<evidence type="ECO:0000259" key="4">
    <source>
        <dbReference type="PROSITE" id="PS50887"/>
    </source>
</evidence>
<reference evidence="5 6" key="1">
    <citation type="journal article" date="2012" name="Science">
        <title>Ecological populations of bacteria act as socially cohesive units of antibiotic production and resistance.</title>
        <authorList>
            <person name="Cordero O.X."/>
            <person name="Wildschutte H."/>
            <person name="Kirkup B."/>
            <person name="Proehl S."/>
            <person name="Ngo L."/>
            <person name="Hussain F."/>
            <person name="Le Roux F."/>
            <person name="Mincer T."/>
            <person name="Polz M.F."/>
        </authorList>
    </citation>
    <scope>NUCLEOTIDE SEQUENCE [LARGE SCALE GENOMIC DNA]</scope>
    <source>
        <strain evidence="5 6">FF-238</strain>
    </source>
</reference>
<dbReference type="PROSITE" id="PS50883">
    <property type="entry name" value="EAL"/>
    <property type="match status" value="1"/>
</dbReference>
<dbReference type="RefSeq" id="WP_017052128.1">
    <property type="nucleotide sequence ID" value="NZ_AJYW02000149.1"/>
</dbReference>
<dbReference type="InterPro" id="IPR043128">
    <property type="entry name" value="Rev_trsase/Diguanyl_cyclase"/>
</dbReference>
<dbReference type="SUPFAM" id="SSF55073">
    <property type="entry name" value="Nucleotide cyclase"/>
    <property type="match status" value="1"/>
</dbReference>
<comment type="caution">
    <text evidence="5">The sequence shown here is derived from an EMBL/GenBank/DDBJ whole genome shotgun (WGS) entry which is preliminary data.</text>
</comment>
<dbReference type="Pfam" id="PF22673">
    <property type="entry name" value="MCP-like_PDC_1"/>
    <property type="match status" value="1"/>
</dbReference>
<dbReference type="GO" id="GO:0016020">
    <property type="term" value="C:membrane"/>
    <property type="evidence" value="ECO:0007669"/>
    <property type="project" value="InterPro"/>
</dbReference>
<dbReference type="PROSITE" id="PS50885">
    <property type="entry name" value="HAMP"/>
    <property type="match status" value="1"/>
</dbReference>
<keyword evidence="1" id="KW-0472">Membrane</keyword>
<dbReference type="Gene3D" id="3.30.70.270">
    <property type="match status" value="1"/>
</dbReference>
<dbReference type="Proteomes" id="UP000094165">
    <property type="component" value="Unassembled WGS sequence"/>
</dbReference>
<dbReference type="GO" id="GO:0007165">
    <property type="term" value="P:signal transduction"/>
    <property type="evidence" value="ECO:0007669"/>
    <property type="project" value="InterPro"/>
</dbReference>
<evidence type="ECO:0000313" key="5">
    <source>
        <dbReference type="EMBL" id="OEE75577.1"/>
    </source>
</evidence>
<dbReference type="InterPro" id="IPR001633">
    <property type="entry name" value="EAL_dom"/>
</dbReference>
<keyword evidence="1" id="KW-0812">Transmembrane</keyword>
<dbReference type="Gene3D" id="1.10.8.500">
    <property type="entry name" value="HAMP domain in histidine kinase"/>
    <property type="match status" value="1"/>
</dbReference>
<dbReference type="InterPro" id="IPR035919">
    <property type="entry name" value="EAL_sf"/>
</dbReference>
<dbReference type="InterPro" id="IPR029787">
    <property type="entry name" value="Nucleotide_cyclase"/>
</dbReference>
<dbReference type="InterPro" id="IPR003660">
    <property type="entry name" value="HAMP_dom"/>
</dbReference>
<dbReference type="EMBL" id="AJYW02000149">
    <property type="protein sequence ID" value="OEE75577.1"/>
    <property type="molecule type" value="Genomic_DNA"/>
</dbReference>
<feature type="domain" description="HAMP" evidence="3">
    <location>
        <begin position="367"/>
        <end position="420"/>
    </location>
</feature>
<evidence type="ECO:0000259" key="2">
    <source>
        <dbReference type="PROSITE" id="PS50883"/>
    </source>
</evidence>